<dbReference type="Gene3D" id="2.60.40.1180">
    <property type="entry name" value="Golgi alpha-mannosidase II"/>
    <property type="match status" value="1"/>
</dbReference>
<evidence type="ECO:0000256" key="5">
    <source>
        <dbReference type="ARBA" id="ARBA00023277"/>
    </source>
</evidence>
<protein>
    <submittedName>
        <fullName evidence="9">Alpha-amylase, glycoside hydrolase family 13 protein</fullName>
    </submittedName>
</protein>
<evidence type="ECO:0000313" key="10">
    <source>
        <dbReference type="Proteomes" id="UP000321518"/>
    </source>
</evidence>
<dbReference type="SMART" id="SM00642">
    <property type="entry name" value="Aamy"/>
    <property type="match status" value="1"/>
</dbReference>
<evidence type="ECO:0000259" key="8">
    <source>
        <dbReference type="SMART" id="SM00642"/>
    </source>
</evidence>
<dbReference type="SUPFAM" id="SSF51011">
    <property type="entry name" value="Glycosyl hydrolase domain"/>
    <property type="match status" value="1"/>
</dbReference>
<sequence>MAPTVAQHPPAPRYRTQNYRGNARGLGKQDHPEGASTYTLLQGFEWYQEGGGTYYNWLKGKANELGEMGITATWIPPPTKADGPNSVGYSVYDLWDLGEFDQKGGKATKWGTKDELLECVKALKENGIVVYIDAVLNHKAGADYTEPFHATEVDWDDRTKEISDLYEVEGWTGFNFPGRKGTYSDMIWSHIHFTGVDWDDKGQKKAIFKIQGEGKTWAKNVDKEKGGALSLLPSTSRTDFHLVLARFLFDFLMFADIDHSHPEARKDLINWGEWVIKETGAAGFRFDAVKHIDEGFIADFVKEVRERLDNPDMFCVGEFWKSDLGALDGYLDRFPEQFSCFDVTLHDNFHRAGQEAESFDLRSILDNSLVRARPMDAVTVVCNHDTQPTQALEAPVAPWFAPLAYCLTLLRAEGYPCVFGGDLWGCKSEPPVEPIGGLAELVKARKWFAYGPTRDYWDHANCLGWIREGDADHDGCAVVICNGTGEGEKRMQVQGNDEHKGEKWIDVLGWTQGEVEIEEDGWATFRCPSKSVAVWVRKDARGLEAFGKK</sequence>
<dbReference type="Proteomes" id="UP000321518">
    <property type="component" value="Unassembled WGS sequence"/>
</dbReference>
<dbReference type="GO" id="GO:0005975">
    <property type="term" value="P:carbohydrate metabolic process"/>
    <property type="evidence" value="ECO:0007669"/>
    <property type="project" value="InterPro"/>
</dbReference>
<gene>
    <name evidence="9" type="ORF">Rt10032_c04g2085</name>
</gene>
<dbReference type="InterPro" id="IPR013780">
    <property type="entry name" value="Glyco_hydro_b"/>
</dbReference>
<dbReference type="PANTHER" id="PTHR43447">
    <property type="entry name" value="ALPHA-AMYLASE"/>
    <property type="match status" value="1"/>
</dbReference>
<evidence type="ECO:0000256" key="2">
    <source>
        <dbReference type="ARBA" id="ARBA00008061"/>
    </source>
</evidence>
<feature type="domain" description="Glycosyl hydrolase family 13 catalytic" evidence="8">
    <location>
        <begin position="38"/>
        <end position="445"/>
    </location>
</feature>
<evidence type="ECO:0000313" key="9">
    <source>
        <dbReference type="EMBL" id="GEM08068.1"/>
    </source>
</evidence>
<dbReference type="EMBL" id="BJWK01000004">
    <property type="protein sequence ID" value="GEM08068.1"/>
    <property type="molecule type" value="Genomic_DNA"/>
</dbReference>
<dbReference type="GO" id="GO:0005509">
    <property type="term" value="F:calcium ion binding"/>
    <property type="evidence" value="ECO:0007669"/>
    <property type="project" value="InterPro"/>
</dbReference>
<comment type="cofactor">
    <cofactor evidence="1">
        <name>Ca(2+)</name>
        <dbReference type="ChEBI" id="CHEBI:29108"/>
    </cofactor>
</comment>
<dbReference type="CDD" id="cd11318">
    <property type="entry name" value="AmyAc_bac_fung_AmyA"/>
    <property type="match status" value="1"/>
</dbReference>
<keyword evidence="4 9" id="KW-0378">Hydrolase</keyword>
<name>A0A511KCH0_RHOTO</name>
<keyword evidence="5" id="KW-0119">Carbohydrate metabolism</keyword>
<dbReference type="PIRSF" id="PIRSF001021">
    <property type="entry name" value="Alph-amls_thrmst"/>
    <property type="match status" value="1"/>
</dbReference>
<dbReference type="AlphaFoldDB" id="A0A511KCH0"/>
<dbReference type="SUPFAM" id="SSF51445">
    <property type="entry name" value="(Trans)glycosidases"/>
    <property type="match status" value="1"/>
</dbReference>
<evidence type="ECO:0000256" key="6">
    <source>
        <dbReference type="ARBA" id="ARBA00023295"/>
    </source>
</evidence>
<dbReference type="InterPro" id="IPR017853">
    <property type="entry name" value="GH"/>
</dbReference>
<keyword evidence="6" id="KW-0326">Glycosidase</keyword>
<evidence type="ECO:0000256" key="1">
    <source>
        <dbReference type="ARBA" id="ARBA00001913"/>
    </source>
</evidence>
<comment type="similarity">
    <text evidence="2">Belongs to the glycosyl hydrolase 13 family.</text>
</comment>
<dbReference type="Gene3D" id="3.20.20.80">
    <property type="entry name" value="Glycosidases"/>
    <property type="match status" value="1"/>
</dbReference>
<organism evidence="9 10">
    <name type="scientific">Rhodotorula toruloides</name>
    <name type="common">Yeast</name>
    <name type="synonym">Rhodosporidium toruloides</name>
    <dbReference type="NCBI Taxonomy" id="5286"/>
    <lineage>
        <taxon>Eukaryota</taxon>
        <taxon>Fungi</taxon>
        <taxon>Dikarya</taxon>
        <taxon>Basidiomycota</taxon>
        <taxon>Pucciniomycotina</taxon>
        <taxon>Microbotryomycetes</taxon>
        <taxon>Sporidiobolales</taxon>
        <taxon>Sporidiobolaceae</taxon>
        <taxon>Rhodotorula</taxon>
    </lineage>
</organism>
<feature type="region of interest" description="Disordered" evidence="7">
    <location>
        <begin position="1"/>
        <end position="33"/>
    </location>
</feature>
<evidence type="ECO:0000256" key="7">
    <source>
        <dbReference type="SAM" id="MobiDB-lite"/>
    </source>
</evidence>
<accession>A0A511KCH0</accession>
<dbReference type="OrthoDB" id="550577at2759"/>
<evidence type="ECO:0000256" key="4">
    <source>
        <dbReference type="ARBA" id="ARBA00022801"/>
    </source>
</evidence>
<dbReference type="InterPro" id="IPR006047">
    <property type="entry name" value="GH13_cat_dom"/>
</dbReference>
<reference evidence="9 10" key="1">
    <citation type="submission" date="2019-07" db="EMBL/GenBank/DDBJ databases">
        <title>Rhodotorula toruloides NBRC10032 genome sequencing.</title>
        <authorList>
            <person name="Shida Y."/>
            <person name="Takaku H."/>
            <person name="Ogasawara W."/>
            <person name="Mori K."/>
        </authorList>
    </citation>
    <scope>NUCLEOTIDE SEQUENCE [LARGE SCALE GENOMIC DNA]</scope>
    <source>
        <strain evidence="9 10">NBRC10032</strain>
    </source>
</reference>
<comment type="caution">
    <text evidence="9">The sequence shown here is derived from an EMBL/GenBank/DDBJ whole genome shotgun (WGS) entry which is preliminary data.</text>
</comment>
<dbReference type="InterPro" id="IPR013776">
    <property type="entry name" value="A-amylase_thermo"/>
</dbReference>
<dbReference type="Pfam" id="PF00128">
    <property type="entry name" value="Alpha-amylase"/>
    <property type="match status" value="1"/>
</dbReference>
<dbReference type="GO" id="GO:0004553">
    <property type="term" value="F:hydrolase activity, hydrolyzing O-glycosyl compounds"/>
    <property type="evidence" value="ECO:0007669"/>
    <property type="project" value="InterPro"/>
</dbReference>
<evidence type="ECO:0000256" key="3">
    <source>
        <dbReference type="ARBA" id="ARBA00022723"/>
    </source>
</evidence>
<dbReference type="Gene3D" id="2.40.30.140">
    <property type="match status" value="1"/>
</dbReference>
<proteinExistence type="inferred from homology"/>
<keyword evidence="3" id="KW-0479">Metal-binding</keyword>